<sequence length="104" mass="11456">LHAAGHPRLAERDDRERRRRGHRHPAQGGVAGAAALPGQPVPEPGAARRRPRRPARGDGVPDRQRSDRQQPGPGRPSRHRPGARRVRAPRRTRAAARVSPDRAL</sequence>
<protein>
    <submittedName>
        <fullName evidence="2">Uncharacterized protein</fullName>
    </submittedName>
</protein>
<reference evidence="2" key="1">
    <citation type="submission" date="2020-02" db="EMBL/GenBank/DDBJ databases">
        <authorList>
            <person name="Meier V. D."/>
        </authorList>
    </citation>
    <scope>NUCLEOTIDE SEQUENCE</scope>
    <source>
        <strain evidence="2">AVDCRST_MAG30</strain>
    </source>
</reference>
<feature type="region of interest" description="Disordered" evidence="1">
    <location>
        <begin position="1"/>
        <end position="104"/>
    </location>
</feature>
<dbReference type="AlphaFoldDB" id="A0A6J4TRR0"/>
<evidence type="ECO:0000256" key="1">
    <source>
        <dbReference type="SAM" id="MobiDB-lite"/>
    </source>
</evidence>
<feature type="compositionally biased region" description="Basic residues" evidence="1">
    <location>
        <begin position="76"/>
        <end position="94"/>
    </location>
</feature>
<feature type="non-terminal residue" evidence="2">
    <location>
        <position position="1"/>
    </location>
</feature>
<name>A0A6J4TRR0_9ACTN</name>
<feature type="compositionally biased region" description="Basic and acidic residues" evidence="1">
    <location>
        <begin position="55"/>
        <end position="68"/>
    </location>
</feature>
<evidence type="ECO:0000313" key="2">
    <source>
        <dbReference type="EMBL" id="CAA9530257.1"/>
    </source>
</evidence>
<proteinExistence type="predicted"/>
<accession>A0A6J4TRR0</accession>
<feature type="non-terminal residue" evidence="2">
    <location>
        <position position="104"/>
    </location>
</feature>
<organism evidence="2">
    <name type="scientific">uncultured Solirubrobacteraceae bacterium</name>
    <dbReference type="NCBI Taxonomy" id="1162706"/>
    <lineage>
        <taxon>Bacteria</taxon>
        <taxon>Bacillati</taxon>
        <taxon>Actinomycetota</taxon>
        <taxon>Thermoleophilia</taxon>
        <taxon>Solirubrobacterales</taxon>
        <taxon>Solirubrobacteraceae</taxon>
        <taxon>environmental samples</taxon>
    </lineage>
</organism>
<gene>
    <name evidence="2" type="ORF">AVDCRST_MAG30-3711</name>
</gene>
<dbReference type="EMBL" id="CADCVS010000489">
    <property type="protein sequence ID" value="CAA9530257.1"/>
    <property type="molecule type" value="Genomic_DNA"/>
</dbReference>